<feature type="DNA-binding region" description="H-T-H motif" evidence="2">
    <location>
        <begin position="31"/>
        <end position="50"/>
    </location>
</feature>
<keyword evidence="5" id="KW-1185">Reference proteome</keyword>
<dbReference type="PANTHER" id="PTHR30055:SF223">
    <property type="entry name" value="HTH-TYPE TRANSCRIPTIONAL REGULATOR UIDR"/>
    <property type="match status" value="1"/>
</dbReference>
<evidence type="ECO:0000259" key="3">
    <source>
        <dbReference type="PROSITE" id="PS50977"/>
    </source>
</evidence>
<reference evidence="4 5" key="1">
    <citation type="submission" date="2018-09" db="EMBL/GenBank/DDBJ databases">
        <title>YIM 75507 draft genome.</title>
        <authorList>
            <person name="Tang S."/>
            <person name="Feng Y."/>
        </authorList>
    </citation>
    <scope>NUCLEOTIDE SEQUENCE [LARGE SCALE GENOMIC DNA]</scope>
    <source>
        <strain evidence="4 5">YIM 75507</strain>
    </source>
</reference>
<evidence type="ECO:0000256" key="1">
    <source>
        <dbReference type="ARBA" id="ARBA00023125"/>
    </source>
</evidence>
<name>A0A3A4AVE6_9ACTN</name>
<proteinExistence type="predicted"/>
<evidence type="ECO:0000313" key="5">
    <source>
        <dbReference type="Proteomes" id="UP000265768"/>
    </source>
</evidence>
<keyword evidence="1 2" id="KW-0238">DNA-binding</keyword>
<sequence>MGRPLRADAERTVRAILEAAERVLAQDPAASMERIAEEAGVNRTTIHRRFASREALLEAMTLAALGQVREAIEAGRPETAPPEVALHQITANVLAVKLGWRFALTRPAPEGSPAARAQEEIVHRCDTLLAKVQRAGLIRPDVDVTWARQVYYALLYQALESAEPADLDARAALVVRTLLHGIG</sequence>
<dbReference type="Pfam" id="PF00440">
    <property type="entry name" value="TetR_N"/>
    <property type="match status" value="1"/>
</dbReference>
<dbReference type="GO" id="GO:0000976">
    <property type="term" value="F:transcription cis-regulatory region binding"/>
    <property type="evidence" value="ECO:0007669"/>
    <property type="project" value="TreeGrafter"/>
</dbReference>
<dbReference type="InterPro" id="IPR001647">
    <property type="entry name" value="HTH_TetR"/>
</dbReference>
<dbReference type="PANTHER" id="PTHR30055">
    <property type="entry name" value="HTH-TYPE TRANSCRIPTIONAL REGULATOR RUTR"/>
    <property type="match status" value="1"/>
</dbReference>
<organism evidence="4 5">
    <name type="scientific">Bailinhaonella thermotolerans</name>
    <dbReference type="NCBI Taxonomy" id="1070861"/>
    <lineage>
        <taxon>Bacteria</taxon>
        <taxon>Bacillati</taxon>
        <taxon>Actinomycetota</taxon>
        <taxon>Actinomycetes</taxon>
        <taxon>Streptosporangiales</taxon>
        <taxon>Streptosporangiaceae</taxon>
        <taxon>Bailinhaonella</taxon>
    </lineage>
</organism>
<dbReference type="InterPro" id="IPR009057">
    <property type="entry name" value="Homeodomain-like_sf"/>
</dbReference>
<dbReference type="Proteomes" id="UP000265768">
    <property type="component" value="Unassembled WGS sequence"/>
</dbReference>
<dbReference type="OrthoDB" id="3570708at2"/>
<dbReference type="SUPFAM" id="SSF48498">
    <property type="entry name" value="Tetracyclin repressor-like, C-terminal domain"/>
    <property type="match status" value="1"/>
</dbReference>
<feature type="domain" description="HTH tetR-type" evidence="3">
    <location>
        <begin position="10"/>
        <end position="68"/>
    </location>
</feature>
<dbReference type="AlphaFoldDB" id="A0A3A4AVE6"/>
<dbReference type="EMBL" id="QZEY01000005">
    <property type="protein sequence ID" value="RJL32245.1"/>
    <property type="molecule type" value="Genomic_DNA"/>
</dbReference>
<evidence type="ECO:0000313" key="4">
    <source>
        <dbReference type="EMBL" id="RJL32245.1"/>
    </source>
</evidence>
<accession>A0A3A4AVE6</accession>
<dbReference type="Gene3D" id="1.10.357.10">
    <property type="entry name" value="Tetracycline Repressor, domain 2"/>
    <property type="match status" value="1"/>
</dbReference>
<dbReference type="GO" id="GO:0003700">
    <property type="term" value="F:DNA-binding transcription factor activity"/>
    <property type="evidence" value="ECO:0007669"/>
    <property type="project" value="TreeGrafter"/>
</dbReference>
<protein>
    <submittedName>
        <fullName evidence="4">TetR/AcrR family transcriptional regulator</fullName>
    </submittedName>
</protein>
<gene>
    <name evidence="4" type="ORF">D5H75_15860</name>
</gene>
<dbReference type="SUPFAM" id="SSF46689">
    <property type="entry name" value="Homeodomain-like"/>
    <property type="match status" value="1"/>
</dbReference>
<dbReference type="PROSITE" id="PS50977">
    <property type="entry name" value="HTH_TETR_2"/>
    <property type="match status" value="1"/>
</dbReference>
<dbReference type="InterPro" id="IPR050109">
    <property type="entry name" value="HTH-type_TetR-like_transc_reg"/>
</dbReference>
<evidence type="ECO:0000256" key="2">
    <source>
        <dbReference type="PROSITE-ProRule" id="PRU00335"/>
    </source>
</evidence>
<comment type="caution">
    <text evidence="4">The sequence shown here is derived from an EMBL/GenBank/DDBJ whole genome shotgun (WGS) entry which is preliminary data.</text>
</comment>
<dbReference type="InterPro" id="IPR036271">
    <property type="entry name" value="Tet_transcr_reg_TetR-rel_C_sf"/>
</dbReference>